<sequence>MLSFVFKMQKIDTMAEGDRSLSCRGTLCPKFPWGQIVAFASASNVRCVLALPSSAQCDYNTQLSLHTLTKPLDLLPSQSQPRIPFFRVSTGLEAAQTIPYVLTHGDLIDCDPSPSSTRT</sequence>
<evidence type="ECO:0000313" key="1">
    <source>
        <dbReference type="EMBL" id="OAX32310.1"/>
    </source>
</evidence>
<dbReference type="EMBL" id="KV449050">
    <property type="protein sequence ID" value="OAX32310.1"/>
    <property type="molecule type" value="Genomic_DNA"/>
</dbReference>
<dbReference type="AlphaFoldDB" id="A0A1B7MI83"/>
<proteinExistence type="predicted"/>
<reference evidence="1 2" key="1">
    <citation type="submission" date="2016-06" db="EMBL/GenBank/DDBJ databases">
        <title>Comparative genomics of the ectomycorrhizal sister species Rhizopogon vinicolor and Rhizopogon vesiculosus (Basidiomycota: Boletales) reveals a divergence of the mating type B locus.</title>
        <authorList>
            <consortium name="DOE Joint Genome Institute"/>
            <person name="Mujic A.B."/>
            <person name="Kuo A."/>
            <person name="Tritt A."/>
            <person name="Lipzen A."/>
            <person name="Chen C."/>
            <person name="Johnson J."/>
            <person name="Sharma A."/>
            <person name="Barry K."/>
            <person name="Grigoriev I.V."/>
            <person name="Spatafora J.W."/>
        </authorList>
    </citation>
    <scope>NUCLEOTIDE SEQUENCE [LARGE SCALE GENOMIC DNA]</scope>
    <source>
        <strain evidence="1 2">AM-OR11-026</strain>
    </source>
</reference>
<keyword evidence="2" id="KW-1185">Reference proteome</keyword>
<dbReference type="InParanoid" id="A0A1B7MI83"/>
<organism evidence="1 2">
    <name type="scientific">Rhizopogon vinicolor AM-OR11-026</name>
    <dbReference type="NCBI Taxonomy" id="1314800"/>
    <lineage>
        <taxon>Eukaryota</taxon>
        <taxon>Fungi</taxon>
        <taxon>Dikarya</taxon>
        <taxon>Basidiomycota</taxon>
        <taxon>Agaricomycotina</taxon>
        <taxon>Agaricomycetes</taxon>
        <taxon>Agaricomycetidae</taxon>
        <taxon>Boletales</taxon>
        <taxon>Suillineae</taxon>
        <taxon>Rhizopogonaceae</taxon>
        <taxon>Rhizopogon</taxon>
    </lineage>
</organism>
<name>A0A1B7MI83_9AGAM</name>
<accession>A0A1B7MI83</accession>
<dbReference type="Proteomes" id="UP000092154">
    <property type="component" value="Unassembled WGS sequence"/>
</dbReference>
<evidence type="ECO:0000313" key="2">
    <source>
        <dbReference type="Proteomes" id="UP000092154"/>
    </source>
</evidence>
<protein>
    <submittedName>
        <fullName evidence="1">Uncharacterized protein</fullName>
    </submittedName>
</protein>
<gene>
    <name evidence="1" type="ORF">K503DRAFT_621932</name>
</gene>